<evidence type="ECO:0008006" key="5">
    <source>
        <dbReference type="Google" id="ProtNLM"/>
    </source>
</evidence>
<feature type="region of interest" description="Disordered" evidence="1">
    <location>
        <begin position="16"/>
        <end position="35"/>
    </location>
</feature>
<reference evidence="4" key="1">
    <citation type="journal article" date="2019" name="Int. J. Syst. Evol. Microbiol.">
        <title>The Global Catalogue of Microorganisms (GCM) 10K type strain sequencing project: providing services to taxonomists for standard genome sequencing and annotation.</title>
        <authorList>
            <consortium name="The Broad Institute Genomics Platform"/>
            <consortium name="The Broad Institute Genome Sequencing Center for Infectious Disease"/>
            <person name="Wu L."/>
            <person name="Ma J."/>
        </authorList>
    </citation>
    <scope>NUCLEOTIDE SEQUENCE [LARGE SCALE GENOMIC DNA]</scope>
    <source>
        <strain evidence="4">JCM 17326</strain>
    </source>
</reference>
<feature type="signal peptide" evidence="2">
    <location>
        <begin position="1"/>
        <end position="18"/>
    </location>
</feature>
<proteinExistence type="predicted"/>
<gene>
    <name evidence="3" type="ORF">GCM10022419_079980</name>
</gene>
<accession>A0ABP6YL57</accession>
<evidence type="ECO:0000256" key="2">
    <source>
        <dbReference type="SAM" id="SignalP"/>
    </source>
</evidence>
<comment type="caution">
    <text evidence="3">The sequence shown here is derived from an EMBL/GenBank/DDBJ whole genome shotgun (WGS) entry which is preliminary data.</text>
</comment>
<feature type="chain" id="PRO_5045673707" description="DUF732 domain-containing protein" evidence="2">
    <location>
        <begin position="19"/>
        <end position="121"/>
    </location>
</feature>
<dbReference type="RefSeq" id="WP_345570213.1">
    <property type="nucleotide sequence ID" value="NZ_BAABDQ010000022.1"/>
</dbReference>
<sequence length="121" mass="12645">MLLCSALALTACSGTETAAPAHNPDSSTLAAATAKARPSNDATTVSAADLCGYLRGRLPALRAIDSDVGRMGNLTVNLYSWYEKQGAVPTGAQIDDQTQKECPDIRAELLKISGMQSFATL</sequence>
<dbReference type="EMBL" id="BAABDQ010000022">
    <property type="protein sequence ID" value="GAA3585917.1"/>
    <property type="molecule type" value="Genomic_DNA"/>
</dbReference>
<evidence type="ECO:0000313" key="4">
    <source>
        <dbReference type="Proteomes" id="UP001500630"/>
    </source>
</evidence>
<organism evidence="3 4">
    <name type="scientific">Nonomuraea rosea</name>
    <dbReference type="NCBI Taxonomy" id="638574"/>
    <lineage>
        <taxon>Bacteria</taxon>
        <taxon>Bacillati</taxon>
        <taxon>Actinomycetota</taxon>
        <taxon>Actinomycetes</taxon>
        <taxon>Streptosporangiales</taxon>
        <taxon>Streptosporangiaceae</taxon>
        <taxon>Nonomuraea</taxon>
    </lineage>
</organism>
<evidence type="ECO:0000256" key="1">
    <source>
        <dbReference type="SAM" id="MobiDB-lite"/>
    </source>
</evidence>
<keyword evidence="2" id="KW-0732">Signal</keyword>
<keyword evidence="4" id="KW-1185">Reference proteome</keyword>
<dbReference type="Proteomes" id="UP001500630">
    <property type="component" value="Unassembled WGS sequence"/>
</dbReference>
<protein>
    <recommendedName>
        <fullName evidence="5">DUF732 domain-containing protein</fullName>
    </recommendedName>
</protein>
<name>A0ABP6YL57_9ACTN</name>
<evidence type="ECO:0000313" key="3">
    <source>
        <dbReference type="EMBL" id="GAA3585917.1"/>
    </source>
</evidence>